<proteinExistence type="predicted"/>
<dbReference type="Proteomes" id="UP000077763">
    <property type="component" value="Unassembled WGS sequence"/>
</dbReference>
<reference evidence="1 2" key="1">
    <citation type="submission" date="2016-03" db="EMBL/GenBank/DDBJ databases">
        <authorList>
            <person name="Ploux O."/>
        </authorList>
    </citation>
    <scope>NUCLEOTIDE SEQUENCE [LARGE SCALE GENOMIC DNA]</scope>
    <source>
        <strain evidence="1 2">R-45371</strain>
    </source>
</reference>
<gene>
    <name evidence="1" type="ORF">A1353_01165</name>
</gene>
<name>A0A177M464_METMH</name>
<protein>
    <submittedName>
        <fullName evidence="1">Uncharacterized protein</fullName>
    </submittedName>
</protein>
<evidence type="ECO:0000313" key="1">
    <source>
        <dbReference type="EMBL" id="OAI00334.1"/>
    </source>
</evidence>
<accession>A0A177M464</accession>
<organism evidence="1 2">
    <name type="scientific">Methylomonas methanica</name>
    <dbReference type="NCBI Taxonomy" id="421"/>
    <lineage>
        <taxon>Bacteria</taxon>
        <taxon>Pseudomonadati</taxon>
        <taxon>Pseudomonadota</taxon>
        <taxon>Gammaproteobacteria</taxon>
        <taxon>Methylococcales</taxon>
        <taxon>Methylococcaceae</taxon>
        <taxon>Methylomonas</taxon>
    </lineage>
</organism>
<dbReference type="AlphaFoldDB" id="A0A177M464"/>
<evidence type="ECO:0000313" key="2">
    <source>
        <dbReference type="Proteomes" id="UP000077763"/>
    </source>
</evidence>
<dbReference type="EMBL" id="LUUH01000077">
    <property type="protein sequence ID" value="OAI00334.1"/>
    <property type="molecule type" value="Genomic_DNA"/>
</dbReference>
<comment type="caution">
    <text evidence="1">The sequence shown here is derived from an EMBL/GenBank/DDBJ whole genome shotgun (WGS) entry which is preliminary data.</text>
</comment>
<sequence>MAHGLPPNTPNEEGDAMNKITPHLLRDLNATLPEGAECYLCGAVRRALNNYRKGREPVAYLEKDQALPVLAHRLGRGLRRFFVDDIQTALDAADHPDQQKSSLSWPY</sequence>